<dbReference type="eggNOG" id="ENOG502RYK1">
    <property type="taxonomic scope" value="Eukaryota"/>
</dbReference>
<proteinExistence type="predicted"/>
<name>H8X686_CANO9</name>
<dbReference type="PANTHER" id="PTHR15615:SF27">
    <property type="entry name" value="PHO85 CYCLIN CLG1"/>
    <property type="match status" value="1"/>
</dbReference>
<dbReference type="EMBL" id="HE681722">
    <property type="protein sequence ID" value="CCG23334.1"/>
    <property type="molecule type" value="Genomic_DNA"/>
</dbReference>
<dbReference type="KEGG" id="cot:CORT_0D04940"/>
<dbReference type="Gene3D" id="1.10.472.10">
    <property type="entry name" value="Cyclin-like"/>
    <property type="match status" value="1"/>
</dbReference>
<keyword evidence="2" id="KW-1185">Reference proteome</keyword>
<organism evidence="1 2">
    <name type="scientific">Candida orthopsilosis (strain 90-125)</name>
    <name type="common">Yeast</name>
    <dbReference type="NCBI Taxonomy" id="1136231"/>
    <lineage>
        <taxon>Eukaryota</taxon>
        <taxon>Fungi</taxon>
        <taxon>Dikarya</taxon>
        <taxon>Ascomycota</taxon>
        <taxon>Saccharomycotina</taxon>
        <taxon>Pichiomycetes</taxon>
        <taxon>Debaryomycetaceae</taxon>
        <taxon>Candida/Lodderomyces clade</taxon>
        <taxon>Candida</taxon>
    </lineage>
</organism>
<dbReference type="CDD" id="cd20557">
    <property type="entry name" value="CYCLIN_ScPCL1-like"/>
    <property type="match status" value="1"/>
</dbReference>
<dbReference type="PANTHER" id="PTHR15615">
    <property type="match status" value="1"/>
</dbReference>
<dbReference type="GO" id="GO:0005634">
    <property type="term" value="C:nucleus"/>
    <property type="evidence" value="ECO:0007669"/>
    <property type="project" value="TreeGrafter"/>
</dbReference>
<protein>
    <submittedName>
        <fullName evidence="1">Clg1 cyclin-like protein</fullName>
    </submittedName>
</protein>
<dbReference type="GO" id="GO:0019901">
    <property type="term" value="F:protein kinase binding"/>
    <property type="evidence" value="ECO:0007669"/>
    <property type="project" value="InterPro"/>
</dbReference>
<gene>
    <name evidence="1" type="ORF">CORT_0D04940</name>
</gene>
<dbReference type="AlphaFoldDB" id="H8X686"/>
<dbReference type="HOGENOM" id="CLU_1175262_0_0_1"/>
<dbReference type="InterPro" id="IPR013922">
    <property type="entry name" value="Cyclin_PHO80-like"/>
</dbReference>
<reference evidence="1 2" key="1">
    <citation type="journal article" date="2012" name="PLoS ONE">
        <title>Sequence and analysis of the genome of the pathogenic yeast Candida orthopsilosis.</title>
        <authorList>
            <person name="Riccombeni A."/>
            <person name="Vidanes G."/>
            <person name="Proux-Wera E."/>
            <person name="Wolfe K.H."/>
            <person name="Butler G."/>
        </authorList>
    </citation>
    <scope>NUCLEOTIDE SEQUENCE [LARGE SCALE GENOMIC DNA]</scope>
    <source>
        <strain evidence="1 2">Co 90-125</strain>
    </source>
</reference>
<evidence type="ECO:0000313" key="2">
    <source>
        <dbReference type="Proteomes" id="UP000005018"/>
    </source>
</evidence>
<dbReference type="OrthoDB" id="244495at2759"/>
<accession>H8X686</accession>
<dbReference type="GeneID" id="14540191"/>
<dbReference type="Proteomes" id="UP000005018">
    <property type="component" value="Chromosome 4"/>
</dbReference>
<dbReference type="RefSeq" id="XP_003869469.1">
    <property type="nucleotide sequence ID" value="XM_003869420.1"/>
</dbReference>
<dbReference type="GO" id="GO:0000307">
    <property type="term" value="C:cyclin-dependent protein kinase holoenzyme complex"/>
    <property type="evidence" value="ECO:0007669"/>
    <property type="project" value="TreeGrafter"/>
</dbReference>
<dbReference type="GO" id="GO:0016538">
    <property type="term" value="F:cyclin-dependent protein serine/threonine kinase regulator activity"/>
    <property type="evidence" value="ECO:0007669"/>
    <property type="project" value="TreeGrafter"/>
</dbReference>
<evidence type="ECO:0000313" key="1">
    <source>
        <dbReference type="EMBL" id="CCG23334.1"/>
    </source>
</evidence>
<sequence length="236" mass="27611">MNMYYHNTYDVVPYYPQSYLPHYHWPLNQTQPLQGQQFQQPFVNNLVPQVYNQQQGYYQPQQVHAPQLYHPAPLQQPHQYQTQTSPSWEPSDFPMEVMLSFIKLVIREKQEGFDKAVSSLLYATRLPKSTIFIGLVYLNQRFPGYNASSYNSEGKVSSLVNLVVALMLANKFNDDNTFTNKSWSDATGLPIEVLNKEEKQWLEEIKWGLSVVNFEADILALEEYWETLIQRNCFLV</sequence>